<dbReference type="EMBL" id="CAADFL010000526">
    <property type="protein sequence ID" value="VFK18119.1"/>
    <property type="molecule type" value="Genomic_DNA"/>
</dbReference>
<dbReference type="InterPro" id="IPR019734">
    <property type="entry name" value="TPR_rpt"/>
</dbReference>
<dbReference type="PANTHER" id="PTHR12558:SF13">
    <property type="entry name" value="CELL DIVISION CYCLE PROTEIN 27 HOMOLOG"/>
    <property type="match status" value="1"/>
</dbReference>
<feature type="repeat" description="TPR" evidence="1">
    <location>
        <begin position="171"/>
        <end position="204"/>
    </location>
</feature>
<gene>
    <name evidence="3" type="ORF">BECKFM1743A_GA0114220_105391</name>
    <name evidence="4" type="ORF">BECKFM1743B_GA0114221_105262</name>
    <name evidence="2" type="ORF">BECKFM1743C_GA0114222_104732</name>
</gene>
<evidence type="ECO:0000256" key="1">
    <source>
        <dbReference type="PROSITE-ProRule" id="PRU00339"/>
    </source>
</evidence>
<name>A0A450WM85_9GAMM</name>
<evidence type="ECO:0000313" key="2">
    <source>
        <dbReference type="EMBL" id="VFJ68025.1"/>
    </source>
</evidence>
<dbReference type="SMART" id="SM00028">
    <property type="entry name" value="TPR"/>
    <property type="match status" value="4"/>
</dbReference>
<sequence length="386" mass="44190">MLFSLLLLLFMLAAGLATGISPTYPFQEIRQRQERLEYERGKLAYEKQDYRNQRKLRETRYKMAARQRELGKGLLDSGFYTDAEEAFAMALALDDTDWRAALGHFKARTLRLAANDEYDPAVIEQHLDMVLRNNPGDSHAHTMLGELLANVDSGAAEIHYRRAIAEEPKAAHARFGLSEILIGRGEYQAARTLLEEAVALVPQRPLYRTSLAYVLTRIEDFPTAVEHYRHALALDSEQILSYFELARALRMAREPEEAYAYHQMGVALLERKQVSDLPKNRSSWTFHVIPVNSVAGYSDATPYTVYLDRYEQKRVYGRLEMATSEFLLGQEEEALRQIKDLPDLPAQEWNEIEWLVAQELQALSKNQLYLAGTIESFLKILSDVAK</sequence>
<dbReference type="SUPFAM" id="SSF81901">
    <property type="entry name" value="HCP-like"/>
    <property type="match status" value="1"/>
</dbReference>
<organism evidence="4">
    <name type="scientific">Candidatus Kentrum sp. FM</name>
    <dbReference type="NCBI Taxonomy" id="2126340"/>
    <lineage>
        <taxon>Bacteria</taxon>
        <taxon>Pseudomonadati</taxon>
        <taxon>Pseudomonadota</taxon>
        <taxon>Gammaproteobacteria</taxon>
        <taxon>Candidatus Kentrum</taxon>
    </lineage>
</organism>
<accession>A0A450WM85</accession>
<dbReference type="Pfam" id="PF14559">
    <property type="entry name" value="TPR_19"/>
    <property type="match status" value="1"/>
</dbReference>
<dbReference type="EMBL" id="CAADEZ010000539">
    <property type="protein sequence ID" value="VFJ70280.1"/>
    <property type="molecule type" value="Genomic_DNA"/>
</dbReference>
<proteinExistence type="predicted"/>
<keyword evidence="1" id="KW-0802">TPR repeat</keyword>
<dbReference type="EMBL" id="CAADFA010000473">
    <property type="protein sequence ID" value="VFJ68025.1"/>
    <property type="molecule type" value="Genomic_DNA"/>
</dbReference>
<reference evidence="4" key="1">
    <citation type="submission" date="2019-02" db="EMBL/GenBank/DDBJ databases">
        <authorList>
            <person name="Gruber-Vodicka R. H."/>
            <person name="Seah K. B. B."/>
        </authorList>
    </citation>
    <scope>NUCLEOTIDE SEQUENCE</scope>
    <source>
        <strain evidence="3">BECK_BZ163</strain>
        <strain evidence="4">BECK_BZ164</strain>
        <strain evidence="2">BECK_BZ165</strain>
    </source>
</reference>
<dbReference type="PANTHER" id="PTHR12558">
    <property type="entry name" value="CELL DIVISION CYCLE 16,23,27"/>
    <property type="match status" value="1"/>
</dbReference>
<dbReference type="InterPro" id="IPR011990">
    <property type="entry name" value="TPR-like_helical_dom_sf"/>
</dbReference>
<dbReference type="AlphaFoldDB" id="A0A450WM85"/>
<protein>
    <submittedName>
        <fullName evidence="4">Tetratricopeptide repeat-containing protein</fullName>
    </submittedName>
</protein>
<dbReference type="PROSITE" id="PS50005">
    <property type="entry name" value="TPR"/>
    <property type="match status" value="1"/>
</dbReference>
<evidence type="ECO:0000313" key="4">
    <source>
        <dbReference type="EMBL" id="VFK18119.1"/>
    </source>
</evidence>
<evidence type="ECO:0000313" key="3">
    <source>
        <dbReference type="EMBL" id="VFJ70280.1"/>
    </source>
</evidence>
<dbReference type="Gene3D" id="1.25.40.10">
    <property type="entry name" value="Tetratricopeptide repeat domain"/>
    <property type="match status" value="1"/>
</dbReference>